<gene>
    <name evidence="2" type="ORF">HK100_010296</name>
</gene>
<protein>
    <submittedName>
        <fullName evidence="2">Uncharacterized protein</fullName>
    </submittedName>
</protein>
<dbReference type="AlphaFoldDB" id="A0AAD5SLB5"/>
<dbReference type="EMBL" id="JADGJH010005634">
    <property type="protein sequence ID" value="KAJ3079857.1"/>
    <property type="molecule type" value="Genomic_DNA"/>
</dbReference>
<organism evidence="2 3">
    <name type="scientific">Physocladia obscura</name>
    <dbReference type="NCBI Taxonomy" id="109957"/>
    <lineage>
        <taxon>Eukaryota</taxon>
        <taxon>Fungi</taxon>
        <taxon>Fungi incertae sedis</taxon>
        <taxon>Chytridiomycota</taxon>
        <taxon>Chytridiomycota incertae sedis</taxon>
        <taxon>Chytridiomycetes</taxon>
        <taxon>Chytridiales</taxon>
        <taxon>Chytriomycetaceae</taxon>
        <taxon>Physocladia</taxon>
    </lineage>
</organism>
<accession>A0AAD5SLB5</accession>
<dbReference type="Proteomes" id="UP001211907">
    <property type="component" value="Unassembled WGS sequence"/>
</dbReference>
<evidence type="ECO:0000313" key="3">
    <source>
        <dbReference type="Proteomes" id="UP001211907"/>
    </source>
</evidence>
<evidence type="ECO:0000313" key="2">
    <source>
        <dbReference type="EMBL" id="KAJ3079857.1"/>
    </source>
</evidence>
<reference evidence="2" key="1">
    <citation type="submission" date="2020-05" db="EMBL/GenBank/DDBJ databases">
        <title>Phylogenomic resolution of chytrid fungi.</title>
        <authorList>
            <person name="Stajich J.E."/>
            <person name="Amses K."/>
            <person name="Simmons R."/>
            <person name="Seto K."/>
            <person name="Myers J."/>
            <person name="Bonds A."/>
            <person name="Quandt C.A."/>
            <person name="Barry K."/>
            <person name="Liu P."/>
            <person name="Grigoriev I."/>
            <person name="Longcore J.E."/>
            <person name="James T.Y."/>
        </authorList>
    </citation>
    <scope>NUCLEOTIDE SEQUENCE</scope>
    <source>
        <strain evidence="2">JEL0513</strain>
    </source>
</reference>
<evidence type="ECO:0000256" key="1">
    <source>
        <dbReference type="SAM" id="MobiDB-lite"/>
    </source>
</evidence>
<keyword evidence="3" id="KW-1185">Reference proteome</keyword>
<name>A0AAD5SLB5_9FUNG</name>
<sequence length="63" mass="6810">MDLVLVDNDEEVSPVSSTLNTFHSTGDRDNTPAIDHTNTKPLFNHDPVVVVSMALSMPVGPSF</sequence>
<feature type="region of interest" description="Disordered" evidence="1">
    <location>
        <begin position="15"/>
        <end position="39"/>
    </location>
</feature>
<proteinExistence type="predicted"/>
<comment type="caution">
    <text evidence="2">The sequence shown here is derived from an EMBL/GenBank/DDBJ whole genome shotgun (WGS) entry which is preliminary data.</text>
</comment>
<feature type="compositionally biased region" description="Polar residues" evidence="1">
    <location>
        <begin position="15"/>
        <end position="24"/>
    </location>
</feature>